<dbReference type="InterPro" id="IPR000719">
    <property type="entry name" value="Prot_kinase_dom"/>
</dbReference>
<dbReference type="Gene3D" id="3.30.200.20">
    <property type="entry name" value="Phosphorylase Kinase, domain 1"/>
    <property type="match status" value="1"/>
</dbReference>
<dbReference type="PROSITE" id="PS50011">
    <property type="entry name" value="PROTEIN_KINASE_DOM"/>
    <property type="match status" value="1"/>
</dbReference>
<dbReference type="KEGG" id="vde:111244856"/>
<evidence type="ECO:0000256" key="2">
    <source>
        <dbReference type="ARBA" id="ARBA00022679"/>
    </source>
</evidence>
<evidence type="ECO:0000256" key="3">
    <source>
        <dbReference type="ARBA" id="ARBA00022741"/>
    </source>
</evidence>
<dbReference type="EnsemblMetazoa" id="XM_022792346">
    <property type="protein sequence ID" value="XP_022648081"/>
    <property type="gene ID" value="LOC111244856"/>
</dbReference>
<evidence type="ECO:0000313" key="7">
    <source>
        <dbReference type="EnsemblMetazoa" id="XP_022648081"/>
    </source>
</evidence>
<evidence type="ECO:0000256" key="1">
    <source>
        <dbReference type="ARBA" id="ARBA00022527"/>
    </source>
</evidence>
<proteinExistence type="predicted"/>
<dbReference type="PANTHER" id="PTHR24353">
    <property type="entry name" value="CYCLIC NUCLEOTIDE-DEPENDENT PROTEIN KINASE"/>
    <property type="match status" value="1"/>
</dbReference>
<evidence type="ECO:0000256" key="5">
    <source>
        <dbReference type="ARBA" id="ARBA00022840"/>
    </source>
</evidence>
<dbReference type="GO" id="GO:0004690">
    <property type="term" value="F:cyclic nucleotide-dependent protein kinase activity"/>
    <property type="evidence" value="ECO:0007669"/>
    <property type="project" value="UniProtKB-ARBA"/>
</dbReference>
<evidence type="ECO:0000259" key="6">
    <source>
        <dbReference type="PROSITE" id="PS50011"/>
    </source>
</evidence>
<dbReference type="OrthoDB" id="6500130at2759"/>
<dbReference type="GO" id="GO:0005524">
    <property type="term" value="F:ATP binding"/>
    <property type="evidence" value="ECO:0007669"/>
    <property type="project" value="UniProtKB-KW"/>
</dbReference>
<protein>
    <recommendedName>
        <fullName evidence="6">Protein kinase domain-containing protein</fullName>
    </recommendedName>
</protein>
<dbReference type="SUPFAM" id="SSF56112">
    <property type="entry name" value="Protein kinase-like (PK-like)"/>
    <property type="match status" value="1"/>
</dbReference>
<dbReference type="InterPro" id="IPR011009">
    <property type="entry name" value="Kinase-like_dom_sf"/>
</dbReference>
<sequence>MLKAIRSTLSLSCNLNKEIATRIGISLPVGGVPQTSVRDTHSVRNGGLMNLLEEQSLWNLIKSMFSHASYTLYDHWAFNQLQIVAELRITPEDYLYSVRHTLTGRMAICRILRRKIARPHRRIFEMEKKCWHRVSFCVQVLTCQVYYRTKDLEVFICEYFNGSLLSEVLAEGVIQPHVAMKIISQVAFAICSIHNMGMIFRGVAPQNILVDAEGNIRLFDFQFATDKEWSFYPTGFLPYMAPEMIEGKKSYGPEVDYWALGILMYELTVRHSPLSVFCRIVGLEDIRDPEYSMLLLDHMPIRLPGNIDPNARALMRELLHDNPRLRIGCRRRGFEELKNHPYFDGVAWETYLVSPGKTNAFNKTL</sequence>
<dbReference type="AlphaFoldDB" id="A0A7M7M4E3"/>
<keyword evidence="1" id="KW-0723">Serine/threonine-protein kinase</keyword>
<dbReference type="GeneID" id="111244856"/>
<dbReference type="RefSeq" id="XP_022648081.1">
    <property type="nucleotide sequence ID" value="XM_022792346.1"/>
</dbReference>
<dbReference type="Pfam" id="PF00069">
    <property type="entry name" value="Pkinase"/>
    <property type="match status" value="1"/>
</dbReference>
<reference evidence="7" key="1">
    <citation type="submission" date="2021-01" db="UniProtKB">
        <authorList>
            <consortium name="EnsemblMetazoa"/>
        </authorList>
    </citation>
    <scope>IDENTIFICATION</scope>
</reference>
<dbReference type="Proteomes" id="UP000594260">
    <property type="component" value="Unplaced"/>
</dbReference>
<dbReference type="InParanoid" id="A0A7M7M4E3"/>
<keyword evidence="2" id="KW-0808">Transferase</keyword>
<organism evidence="7 8">
    <name type="scientific">Varroa destructor</name>
    <name type="common">Honeybee mite</name>
    <dbReference type="NCBI Taxonomy" id="109461"/>
    <lineage>
        <taxon>Eukaryota</taxon>
        <taxon>Metazoa</taxon>
        <taxon>Ecdysozoa</taxon>
        <taxon>Arthropoda</taxon>
        <taxon>Chelicerata</taxon>
        <taxon>Arachnida</taxon>
        <taxon>Acari</taxon>
        <taxon>Parasitiformes</taxon>
        <taxon>Mesostigmata</taxon>
        <taxon>Gamasina</taxon>
        <taxon>Dermanyssoidea</taxon>
        <taxon>Varroidae</taxon>
        <taxon>Varroa</taxon>
    </lineage>
</organism>
<keyword evidence="5" id="KW-0067">ATP-binding</keyword>
<name>A0A7M7M4E3_VARDE</name>
<accession>A0A7M7M4E3</accession>
<keyword evidence="8" id="KW-1185">Reference proteome</keyword>
<evidence type="ECO:0000256" key="4">
    <source>
        <dbReference type="ARBA" id="ARBA00022777"/>
    </source>
</evidence>
<keyword evidence="4" id="KW-0418">Kinase</keyword>
<evidence type="ECO:0000313" key="8">
    <source>
        <dbReference type="Proteomes" id="UP000594260"/>
    </source>
</evidence>
<dbReference type="SMART" id="SM00220">
    <property type="entry name" value="S_TKc"/>
    <property type="match status" value="1"/>
</dbReference>
<dbReference type="Gene3D" id="1.10.510.10">
    <property type="entry name" value="Transferase(Phosphotransferase) domain 1"/>
    <property type="match status" value="1"/>
</dbReference>
<feature type="domain" description="Protein kinase" evidence="6">
    <location>
        <begin position="81"/>
        <end position="343"/>
    </location>
</feature>
<keyword evidence="3" id="KW-0547">Nucleotide-binding</keyword>